<dbReference type="AlphaFoldDB" id="A0AAV3S6P4"/>
<dbReference type="SUPFAM" id="SSF53649">
    <property type="entry name" value="Alkaline phosphatase-like"/>
    <property type="match status" value="1"/>
</dbReference>
<dbReference type="Gene3D" id="3.40.720.10">
    <property type="entry name" value="Alkaline Phosphatase, subunit A"/>
    <property type="match status" value="1"/>
</dbReference>
<dbReference type="InterPro" id="IPR017850">
    <property type="entry name" value="Alkaline_phosphatase_core_sf"/>
</dbReference>
<dbReference type="Proteomes" id="UP001500837">
    <property type="component" value="Unassembled WGS sequence"/>
</dbReference>
<evidence type="ECO:0000313" key="1">
    <source>
        <dbReference type="EMBL" id="GAA0297106.1"/>
    </source>
</evidence>
<comment type="caution">
    <text evidence="1">The sequence shown here is derived from an EMBL/GenBank/DDBJ whole genome shotgun (WGS) entry which is preliminary data.</text>
</comment>
<accession>A0AAV3S6P4</accession>
<name>A0AAV3S6P4_9EURY</name>
<proteinExistence type="predicted"/>
<protein>
    <recommendedName>
        <fullName evidence="3">Type I phosphodiesterase / nucleotide pyrophosphatase</fullName>
    </recommendedName>
</protein>
<reference evidence="1 2" key="1">
    <citation type="journal article" date="2019" name="Int. J. Syst. Evol. Microbiol.">
        <title>The Global Catalogue of Microorganisms (GCM) 10K type strain sequencing project: providing services to taxonomists for standard genome sequencing and annotation.</title>
        <authorList>
            <consortium name="The Broad Institute Genomics Platform"/>
            <consortium name="The Broad Institute Genome Sequencing Center for Infectious Disease"/>
            <person name="Wu L."/>
            <person name="Ma J."/>
        </authorList>
    </citation>
    <scope>NUCLEOTIDE SEQUENCE [LARGE SCALE GENOMIC DNA]</scope>
    <source>
        <strain evidence="1 2">JCM 16330</strain>
    </source>
</reference>
<dbReference type="EMBL" id="BAAABL010000038">
    <property type="protein sequence ID" value="GAA0297106.1"/>
    <property type="molecule type" value="Genomic_DNA"/>
</dbReference>
<evidence type="ECO:0008006" key="3">
    <source>
        <dbReference type="Google" id="ProtNLM"/>
    </source>
</evidence>
<organism evidence="1 2">
    <name type="scientific">Halarchaeum salinum</name>
    <dbReference type="NCBI Taxonomy" id="489912"/>
    <lineage>
        <taxon>Archaea</taxon>
        <taxon>Methanobacteriati</taxon>
        <taxon>Methanobacteriota</taxon>
        <taxon>Stenosarchaea group</taxon>
        <taxon>Halobacteria</taxon>
        <taxon>Halobacteriales</taxon>
        <taxon>Halobacteriaceae</taxon>
    </lineage>
</organism>
<sequence length="299" mass="33413">MTLLILALDALDAALVDDFGIDALRLPAHGQMETVAEMRDEPYTPEAWASAATGLHPRDHGVSMKTSEWENPLVNFLSRFAGYLPMSARARLGNVAESATGSEYTIAEVESATMFDDEDRIVHNWPGVHNGAELKRAWDVMWREGQTDAEFRRDIAGLAAEQFGWAREMLRHGPSVAGVHIHYPDATGHAYCEDRESLRRAYERTGEFVAEIVAALGEDDELLVLSDHGMVVDWYADAEDRGMESGGHSWRAFAGSTCESVPESILDVREWVDEHATSARSDREEFDIDEERLRDLGYI</sequence>
<dbReference type="Pfam" id="PF01663">
    <property type="entry name" value="Phosphodiest"/>
    <property type="match status" value="1"/>
</dbReference>
<evidence type="ECO:0000313" key="2">
    <source>
        <dbReference type="Proteomes" id="UP001500837"/>
    </source>
</evidence>
<gene>
    <name evidence="1" type="ORF">GCM10009066_09320</name>
</gene>
<dbReference type="InterPro" id="IPR002591">
    <property type="entry name" value="Phosphodiest/P_Trfase"/>
</dbReference>
<dbReference type="RefSeq" id="WP_211313264.1">
    <property type="nucleotide sequence ID" value="NZ_BAAABL010000038.1"/>
</dbReference>
<keyword evidence="2" id="KW-1185">Reference proteome</keyword>